<accession>A0A9Q3IFV8</accession>
<name>A0A9Q3IFV8_9BASI</name>
<comment type="caution">
    <text evidence="1">The sequence shown here is derived from an EMBL/GenBank/DDBJ whole genome shotgun (WGS) entry which is preliminary data.</text>
</comment>
<gene>
    <name evidence="1" type="ORF">O181_078752</name>
</gene>
<keyword evidence="2" id="KW-1185">Reference proteome</keyword>
<dbReference type="AlphaFoldDB" id="A0A9Q3IFV8"/>
<reference evidence="1" key="1">
    <citation type="submission" date="2021-03" db="EMBL/GenBank/DDBJ databases">
        <title>Draft genome sequence of rust myrtle Austropuccinia psidii MF-1, a brazilian biotype.</title>
        <authorList>
            <person name="Quecine M.C."/>
            <person name="Pachon D.M.R."/>
            <person name="Bonatelli M.L."/>
            <person name="Correr F.H."/>
            <person name="Franceschini L.M."/>
            <person name="Leite T.F."/>
            <person name="Margarido G.R.A."/>
            <person name="Almeida C.A."/>
            <person name="Ferrarezi J.A."/>
            <person name="Labate C.A."/>
        </authorList>
    </citation>
    <scope>NUCLEOTIDE SEQUENCE</scope>
    <source>
        <strain evidence="1">MF-1</strain>
    </source>
</reference>
<dbReference type="OrthoDB" id="2517660at2759"/>
<evidence type="ECO:0000313" key="2">
    <source>
        <dbReference type="Proteomes" id="UP000765509"/>
    </source>
</evidence>
<organism evidence="1 2">
    <name type="scientific">Austropuccinia psidii MF-1</name>
    <dbReference type="NCBI Taxonomy" id="1389203"/>
    <lineage>
        <taxon>Eukaryota</taxon>
        <taxon>Fungi</taxon>
        <taxon>Dikarya</taxon>
        <taxon>Basidiomycota</taxon>
        <taxon>Pucciniomycotina</taxon>
        <taxon>Pucciniomycetes</taxon>
        <taxon>Pucciniales</taxon>
        <taxon>Sphaerophragmiaceae</taxon>
        <taxon>Austropuccinia</taxon>
    </lineage>
</organism>
<proteinExistence type="predicted"/>
<dbReference type="EMBL" id="AVOT02043630">
    <property type="protein sequence ID" value="MBW0539037.1"/>
    <property type="molecule type" value="Genomic_DNA"/>
</dbReference>
<dbReference type="Proteomes" id="UP000765509">
    <property type="component" value="Unassembled WGS sequence"/>
</dbReference>
<sequence>MCRALFNRRRHQGNGDIITRTIICQTWNGNPMESIMVPNNLREDKIPERPVLNFHKWGITSQLAKTCTQKTKINEVQVMEEVQNTKEKEESNQNAAIYGNTLVEDYPIENIVTFFEVT</sequence>
<protein>
    <submittedName>
        <fullName evidence="1">Uncharacterized protein</fullName>
    </submittedName>
</protein>
<evidence type="ECO:0000313" key="1">
    <source>
        <dbReference type="EMBL" id="MBW0539037.1"/>
    </source>
</evidence>